<dbReference type="Proteomes" id="UP000662931">
    <property type="component" value="Chromosome 1"/>
</dbReference>
<keyword evidence="4" id="KW-0479">Metal-binding</keyword>
<accession>A0A875RWI2</accession>
<evidence type="ECO:0000256" key="1">
    <source>
        <dbReference type="ARBA" id="ARBA00001947"/>
    </source>
</evidence>
<evidence type="ECO:0000256" key="9">
    <source>
        <dbReference type="ARBA" id="ARBA00023242"/>
    </source>
</evidence>
<evidence type="ECO:0000313" key="12">
    <source>
        <dbReference type="EMBL" id="QPG72828.1"/>
    </source>
</evidence>
<keyword evidence="9" id="KW-0539">Nucleus</keyword>
<feature type="region of interest" description="Disordered" evidence="10">
    <location>
        <begin position="98"/>
        <end position="127"/>
    </location>
</feature>
<feature type="domain" description="Metallo-beta-lactamase" evidence="11">
    <location>
        <begin position="132"/>
        <end position="286"/>
    </location>
</feature>
<evidence type="ECO:0000256" key="2">
    <source>
        <dbReference type="ARBA" id="ARBA00004123"/>
    </source>
</evidence>
<dbReference type="CDD" id="cd16273">
    <property type="entry name" value="SNM1A-1C-like_MBL-fold"/>
    <property type="match status" value="1"/>
</dbReference>
<evidence type="ECO:0000259" key="11">
    <source>
        <dbReference type="SMART" id="SM00849"/>
    </source>
</evidence>
<dbReference type="PANTHER" id="PTHR23240:SF6">
    <property type="entry name" value="DNA CROSS-LINK REPAIR 1A PROTEIN"/>
    <property type="match status" value="1"/>
</dbReference>
<dbReference type="GO" id="GO:0035312">
    <property type="term" value="F:5'-3' DNA exonuclease activity"/>
    <property type="evidence" value="ECO:0007669"/>
    <property type="project" value="TreeGrafter"/>
</dbReference>
<dbReference type="InterPro" id="IPR011084">
    <property type="entry name" value="DRMBL"/>
</dbReference>
<organism evidence="12 13">
    <name type="scientific">Eeniella nana</name>
    <name type="common">Yeast</name>
    <name type="synonym">Brettanomyces nanus</name>
    <dbReference type="NCBI Taxonomy" id="13502"/>
    <lineage>
        <taxon>Eukaryota</taxon>
        <taxon>Fungi</taxon>
        <taxon>Dikarya</taxon>
        <taxon>Ascomycota</taxon>
        <taxon>Saccharomycotina</taxon>
        <taxon>Pichiomycetes</taxon>
        <taxon>Pichiales</taxon>
        <taxon>Pichiaceae</taxon>
        <taxon>Brettanomyces</taxon>
    </lineage>
</organism>
<comment type="cofactor">
    <cofactor evidence="1">
        <name>Zn(2+)</name>
        <dbReference type="ChEBI" id="CHEBI:29105"/>
    </cofactor>
</comment>
<dbReference type="GO" id="GO:0036297">
    <property type="term" value="P:interstrand cross-link repair"/>
    <property type="evidence" value="ECO:0007669"/>
    <property type="project" value="TreeGrafter"/>
</dbReference>
<dbReference type="Gene3D" id="3.60.15.10">
    <property type="entry name" value="Ribonuclease Z/Hydroxyacylglutathione hydrolase-like"/>
    <property type="match status" value="1"/>
</dbReference>
<dbReference type="GO" id="GO:0006303">
    <property type="term" value="P:double-strand break repair via nonhomologous end joining"/>
    <property type="evidence" value="ECO:0007669"/>
    <property type="project" value="TreeGrafter"/>
</dbReference>
<comment type="subcellular location">
    <subcellularLocation>
        <location evidence="2">Nucleus</location>
    </subcellularLocation>
</comment>
<dbReference type="KEGG" id="bnn:FOA43_000130"/>
<evidence type="ECO:0000256" key="5">
    <source>
        <dbReference type="ARBA" id="ARBA00022763"/>
    </source>
</evidence>
<reference evidence="12" key="1">
    <citation type="submission" date="2020-10" db="EMBL/GenBank/DDBJ databases">
        <authorList>
            <person name="Roach M.J.R."/>
        </authorList>
    </citation>
    <scope>NUCLEOTIDE SEQUENCE</scope>
    <source>
        <strain evidence="12">CBS 1945</strain>
    </source>
</reference>
<dbReference type="InterPro" id="IPR036866">
    <property type="entry name" value="RibonucZ/Hydroxyglut_hydro"/>
</dbReference>
<keyword evidence="6" id="KW-0378">Hydrolase</keyword>
<name>A0A875RWI2_EENNA</name>
<comment type="similarity">
    <text evidence="3">Belongs to the DNA repair metallo-beta-lactamase (DRMBL) family.</text>
</comment>
<gene>
    <name evidence="12" type="ORF">FOA43_000130</name>
</gene>
<dbReference type="OrthoDB" id="262529at2759"/>
<keyword evidence="8" id="KW-0234">DNA repair</keyword>
<dbReference type="Gene3D" id="3.40.50.12650">
    <property type="match status" value="1"/>
</dbReference>
<evidence type="ECO:0000256" key="3">
    <source>
        <dbReference type="ARBA" id="ARBA00010304"/>
    </source>
</evidence>
<feature type="compositionally biased region" description="Basic residues" evidence="10">
    <location>
        <begin position="103"/>
        <end position="127"/>
    </location>
</feature>
<dbReference type="AlphaFoldDB" id="A0A875RWI2"/>
<dbReference type="SMART" id="SM00849">
    <property type="entry name" value="Lactamase_B"/>
    <property type="match status" value="1"/>
</dbReference>
<dbReference type="GeneID" id="62193531"/>
<dbReference type="GO" id="GO:0017001">
    <property type="term" value="P:antibiotic catabolic process"/>
    <property type="evidence" value="ECO:0007669"/>
    <property type="project" value="InterPro"/>
</dbReference>
<dbReference type="GO" id="GO:0008800">
    <property type="term" value="F:beta-lactamase activity"/>
    <property type="evidence" value="ECO:0007669"/>
    <property type="project" value="InterPro"/>
</dbReference>
<dbReference type="GO" id="GO:0008270">
    <property type="term" value="F:zinc ion binding"/>
    <property type="evidence" value="ECO:0007669"/>
    <property type="project" value="InterPro"/>
</dbReference>
<dbReference type="EMBL" id="CP064812">
    <property type="protein sequence ID" value="QPG72828.1"/>
    <property type="molecule type" value="Genomic_DNA"/>
</dbReference>
<protein>
    <recommendedName>
        <fullName evidence="11">Metallo-beta-lactamase domain-containing protein</fullName>
    </recommendedName>
</protein>
<sequence length="536" mass="61807">MTPVNQEISTIKQSCILQFCRKRDLEEGEVREVIQTKEVITIDDEDEGVEDKITAGEELKVDGDILCPICEIPLNSLSLERRYEHVCCHMDNVQEEKPTVLPKTKKRKARKKKAGKALKPSKRRRPAKPIPAHNILQFGDDRVVVDAFCYAEDPSIDVYLLSHFHSDHYGGLTKGWHKGKVIIATKTTVRLAVHKFHCPEELFLPLEYNETKQIPGTELKVTCLDGNHCPGSGIFILESIKTGEKFLHCGDFRISRLMIEYLLKWGSFNRIYLDTTYLNPQYSFGRQETVINATCKVLRKRSQCKQTTQKRVIDFFCKSEDLSIDPAEFLIVVGTYSIGKERLAIAIAETLGSKIYCTRSKADILHLLEWDELERLLETDPSKAKYCQVHLVPLLGTNKNSLLDYYRPYSNHYRAVVGICATGWTGVQRSEERGFAQPDEYLSKFVDAVDENDIYNVLLGQMEFRNKKEKEKDLFLTKLLRVPYSEHSSFRELFYFINLVPCDMLVPTVNLDRMDEHAKWIRMFKDYKGQLDLAKL</sequence>
<dbReference type="GO" id="GO:0003684">
    <property type="term" value="F:damaged DNA binding"/>
    <property type="evidence" value="ECO:0007669"/>
    <property type="project" value="TreeGrafter"/>
</dbReference>
<evidence type="ECO:0000256" key="10">
    <source>
        <dbReference type="SAM" id="MobiDB-lite"/>
    </source>
</evidence>
<evidence type="ECO:0000256" key="4">
    <source>
        <dbReference type="ARBA" id="ARBA00022723"/>
    </source>
</evidence>
<evidence type="ECO:0000256" key="6">
    <source>
        <dbReference type="ARBA" id="ARBA00022801"/>
    </source>
</evidence>
<keyword evidence="5" id="KW-0227">DNA damage</keyword>
<dbReference type="RefSeq" id="XP_038776393.1">
    <property type="nucleotide sequence ID" value="XM_038920465.1"/>
</dbReference>
<evidence type="ECO:0000256" key="7">
    <source>
        <dbReference type="ARBA" id="ARBA00022833"/>
    </source>
</evidence>
<dbReference type="PROSITE" id="PS00743">
    <property type="entry name" value="BETA_LACTAMASE_B_1"/>
    <property type="match status" value="1"/>
</dbReference>
<evidence type="ECO:0000313" key="13">
    <source>
        <dbReference type="Proteomes" id="UP000662931"/>
    </source>
</evidence>
<keyword evidence="13" id="KW-1185">Reference proteome</keyword>
<dbReference type="Pfam" id="PF07522">
    <property type="entry name" value="DRMBL"/>
    <property type="match status" value="1"/>
</dbReference>
<proteinExistence type="inferred from homology"/>
<dbReference type="InterPro" id="IPR001018">
    <property type="entry name" value="Beta-lactamase_class-B_CS"/>
</dbReference>
<dbReference type="PANTHER" id="PTHR23240">
    <property type="entry name" value="DNA CROSS-LINK REPAIR PROTEIN PSO2/SNM1-RELATED"/>
    <property type="match status" value="1"/>
</dbReference>
<dbReference type="InterPro" id="IPR001279">
    <property type="entry name" value="Metallo-B-lactamas"/>
</dbReference>
<dbReference type="GO" id="GO:0005634">
    <property type="term" value="C:nucleus"/>
    <property type="evidence" value="ECO:0007669"/>
    <property type="project" value="UniProtKB-SubCell"/>
</dbReference>
<keyword evidence="7" id="KW-0862">Zinc</keyword>
<dbReference type="SUPFAM" id="SSF56281">
    <property type="entry name" value="Metallo-hydrolase/oxidoreductase"/>
    <property type="match status" value="1"/>
</dbReference>
<evidence type="ECO:0000256" key="8">
    <source>
        <dbReference type="ARBA" id="ARBA00023204"/>
    </source>
</evidence>